<dbReference type="EMBL" id="BMZG01000012">
    <property type="protein sequence ID" value="GHA78475.1"/>
    <property type="molecule type" value="Genomic_DNA"/>
</dbReference>
<name>A0A8J3CMI0_9BURK</name>
<reference evidence="1" key="2">
    <citation type="submission" date="2020-09" db="EMBL/GenBank/DDBJ databases">
        <authorList>
            <person name="Sun Q."/>
            <person name="Kim S."/>
        </authorList>
    </citation>
    <scope>NUCLEOTIDE SEQUENCE</scope>
    <source>
        <strain evidence="1">KCTC 32501</strain>
    </source>
</reference>
<organism evidence="1 2">
    <name type="scientific">Formosimonas limnophila</name>
    <dbReference type="NCBI Taxonomy" id="1384487"/>
    <lineage>
        <taxon>Bacteria</taxon>
        <taxon>Pseudomonadati</taxon>
        <taxon>Pseudomonadota</taxon>
        <taxon>Betaproteobacteria</taxon>
        <taxon>Burkholderiales</taxon>
        <taxon>Burkholderiaceae</taxon>
        <taxon>Formosimonas</taxon>
    </lineage>
</organism>
<dbReference type="AlphaFoldDB" id="A0A8J3CMI0"/>
<proteinExistence type="predicted"/>
<sequence length="66" mass="7396">MKALSKYGQYACRLLDAFALLGIVLALAQICYAQQAFIQETLPKSHMAGINPQPTINKECAYERNY</sequence>
<keyword evidence="2" id="KW-1185">Reference proteome</keyword>
<evidence type="ECO:0000313" key="1">
    <source>
        <dbReference type="EMBL" id="GHA78475.1"/>
    </source>
</evidence>
<gene>
    <name evidence="1" type="ORF">GCM10009007_19410</name>
</gene>
<evidence type="ECO:0000313" key="2">
    <source>
        <dbReference type="Proteomes" id="UP000614287"/>
    </source>
</evidence>
<reference evidence="1" key="1">
    <citation type="journal article" date="2014" name="Int. J. Syst. Evol. Microbiol.">
        <title>Complete genome sequence of Corynebacterium casei LMG S-19264T (=DSM 44701T), isolated from a smear-ripened cheese.</title>
        <authorList>
            <consortium name="US DOE Joint Genome Institute (JGI-PGF)"/>
            <person name="Walter F."/>
            <person name="Albersmeier A."/>
            <person name="Kalinowski J."/>
            <person name="Ruckert C."/>
        </authorList>
    </citation>
    <scope>NUCLEOTIDE SEQUENCE</scope>
    <source>
        <strain evidence="1">KCTC 32501</strain>
    </source>
</reference>
<accession>A0A8J3CMI0</accession>
<dbReference type="Proteomes" id="UP000614287">
    <property type="component" value="Unassembled WGS sequence"/>
</dbReference>
<dbReference type="RefSeq" id="WP_189493776.1">
    <property type="nucleotide sequence ID" value="NZ_BMZG01000012.1"/>
</dbReference>
<comment type="caution">
    <text evidence="1">The sequence shown here is derived from an EMBL/GenBank/DDBJ whole genome shotgun (WGS) entry which is preliminary data.</text>
</comment>
<protein>
    <submittedName>
        <fullName evidence="1">Uncharacterized protein</fullName>
    </submittedName>
</protein>